<organism evidence="2 3">
    <name type="scientific">Olpidium bornovanus</name>
    <dbReference type="NCBI Taxonomy" id="278681"/>
    <lineage>
        <taxon>Eukaryota</taxon>
        <taxon>Fungi</taxon>
        <taxon>Fungi incertae sedis</taxon>
        <taxon>Olpidiomycota</taxon>
        <taxon>Olpidiomycotina</taxon>
        <taxon>Olpidiomycetes</taxon>
        <taxon>Olpidiales</taxon>
        <taxon>Olpidiaceae</taxon>
        <taxon>Olpidium</taxon>
    </lineage>
</organism>
<dbReference type="AlphaFoldDB" id="A0A8H7ZWF6"/>
<keyword evidence="3" id="KW-1185">Reference proteome</keyword>
<proteinExistence type="predicted"/>
<keyword evidence="1" id="KW-0472">Membrane</keyword>
<evidence type="ECO:0000256" key="1">
    <source>
        <dbReference type="SAM" id="Phobius"/>
    </source>
</evidence>
<keyword evidence="1" id="KW-0812">Transmembrane</keyword>
<dbReference type="EMBL" id="JAEFCI010005512">
    <property type="protein sequence ID" value="KAG5460248.1"/>
    <property type="molecule type" value="Genomic_DNA"/>
</dbReference>
<protein>
    <submittedName>
        <fullName evidence="2">Uncharacterized protein</fullName>
    </submittedName>
</protein>
<feature type="transmembrane region" description="Helical" evidence="1">
    <location>
        <begin position="23"/>
        <end position="43"/>
    </location>
</feature>
<keyword evidence="1" id="KW-1133">Transmembrane helix</keyword>
<comment type="caution">
    <text evidence="2">The sequence shown here is derived from an EMBL/GenBank/DDBJ whole genome shotgun (WGS) entry which is preliminary data.</text>
</comment>
<accession>A0A8H7ZWF6</accession>
<reference evidence="2 3" key="1">
    <citation type="journal article" name="Sci. Rep.">
        <title>Genome-scale phylogenetic analyses confirm Olpidium as the closest living zoosporic fungus to the non-flagellated, terrestrial fungi.</title>
        <authorList>
            <person name="Chang Y."/>
            <person name="Rochon D."/>
            <person name="Sekimoto S."/>
            <person name="Wang Y."/>
            <person name="Chovatia M."/>
            <person name="Sandor L."/>
            <person name="Salamov A."/>
            <person name="Grigoriev I.V."/>
            <person name="Stajich J.E."/>
            <person name="Spatafora J.W."/>
        </authorList>
    </citation>
    <scope>NUCLEOTIDE SEQUENCE [LARGE SCALE GENOMIC DNA]</scope>
    <source>
        <strain evidence="2">S191</strain>
    </source>
</reference>
<feature type="non-terminal residue" evidence="2">
    <location>
        <position position="1"/>
    </location>
</feature>
<evidence type="ECO:0000313" key="2">
    <source>
        <dbReference type="EMBL" id="KAG5460248.1"/>
    </source>
</evidence>
<dbReference type="Proteomes" id="UP000673691">
    <property type="component" value="Unassembled WGS sequence"/>
</dbReference>
<evidence type="ECO:0000313" key="3">
    <source>
        <dbReference type="Proteomes" id="UP000673691"/>
    </source>
</evidence>
<sequence>RSTIWLLAPPRTPRRTRLRRRTLLRTSGAKISTIWGFVIWVWGGGAEGKGRGPQ</sequence>
<gene>
    <name evidence="2" type="ORF">BJ554DRAFT_7725</name>
</gene>
<name>A0A8H7ZWF6_9FUNG</name>